<keyword evidence="6" id="KW-0285">Flavoprotein</keyword>
<evidence type="ECO:0000256" key="6">
    <source>
        <dbReference type="ARBA" id="ARBA00022630"/>
    </source>
</evidence>
<evidence type="ECO:0000256" key="10">
    <source>
        <dbReference type="ARBA" id="ARBA00029939"/>
    </source>
</evidence>
<evidence type="ECO:0000256" key="11">
    <source>
        <dbReference type="ARBA" id="ARBA00031158"/>
    </source>
</evidence>
<evidence type="ECO:0000256" key="12">
    <source>
        <dbReference type="ARBA" id="ARBA00032493"/>
    </source>
</evidence>
<evidence type="ECO:0000313" key="16">
    <source>
        <dbReference type="Proteomes" id="UP001231941"/>
    </source>
</evidence>
<evidence type="ECO:0000256" key="2">
    <source>
        <dbReference type="ARBA" id="ARBA00004924"/>
    </source>
</evidence>
<evidence type="ECO:0000256" key="9">
    <source>
        <dbReference type="ARBA" id="ARBA00023002"/>
    </source>
</evidence>
<evidence type="ECO:0000256" key="1">
    <source>
        <dbReference type="ARBA" id="ARBA00001974"/>
    </source>
</evidence>
<evidence type="ECO:0000256" key="4">
    <source>
        <dbReference type="ARBA" id="ARBA00013076"/>
    </source>
</evidence>
<keyword evidence="9" id="KW-0560">Oxidoreductase</keyword>
<comment type="pathway">
    <text evidence="2">Siderophore biosynthesis.</text>
</comment>
<comment type="similarity">
    <text evidence="3">Belongs to the lysine N(6)-hydroxylase/L-ornithine N(5)-oxygenase family.</text>
</comment>
<dbReference type="PANTHER" id="PTHR42802">
    <property type="entry name" value="MONOOXYGENASE"/>
    <property type="match status" value="1"/>
</dbReference>
<keyword evidence="8" id="KW-0521">NADP</keyword>
<dbReference type="InterPro" id="IPR025700">
    <property type="entry name" value="Lys/Orn_oxygenase"/>
</dbReference>
<evidence type="ECO:0000256" key="13">
    <source>
        <dbReference type="ARBA" id="ARBA00032738"/>
    </source>
</evidence>
<dbReference type="PRINTS" id="PR00368">
    <property type="entry name" value="FADPNR"/>
</dbReference>
<keyword evidence="7" id="KW-0274">FAD</keyword>
<proteinExistence type="inferred from homology"/>
<organism evidence="15 16">
    <name type="scientific">Chengkuizengella axinellae</name>
    <dbReference type="NCBI Taxonomy" id="3064388"/>
    <lineage>
        <taxon>Bacteria</taxon>
        <taxon>Bacillati</taxon>
        <taxon>Bacillota</taxon>
        <taxon>Bacilli</taxon>
        <taxon>Bacillales</taxon>
        <taxon>Paenibacillaceae</taxon>
        <taxon>Chengkuizengella</taxon>
    </lineage>
</organism>
<dbReference type="EMBL" id="JAVAMP010000004">
    <property type="protein sequence ID" value="MDP5274711.1"/>
    <property type="molecule type" value="Genomic_DNA"/>
</dbReference>
<evidence type="ECO:0000313" key="15">
    <source>
        <dbReference type="EMBL" id="MDP5274711.1"/>
    </source>
</evidence>
<evidence type="ECO:0000256" key="5">
    <source>
        <dbReference type="ARBA" id="ARBA00016406"/>
    </source>
</evidence>
<evidence type="ECO:0000256" key="8">
    <source>
        <dbReference type="ARBA" id="ARBA00022857"/>
    </source>
</evidence>
<protein>
    <recommendedName>
        <fullName evidence="5">L-lysine N6-monooxygenase MbtG</fullName>
        <ecNumber evidence="4">1.14.13.59</ecNumber>
    </recommendedName>
    <alternativeName>
        <fullName evidence="13">Lysine 6-N-hydroxylase</fullName>
    </alternativeName>
    <alternativeName>
        <fullName evidence="12">Lysine N6-hydroxylase</fullName>
    </alternativeName>
    <alternativeName>
        <fullName evidence="10">Lysine-N-oxygenase</fullName>
    </alternativeName>
    <alternativeName>
        <fullName evidence="11">Mycobactin synthase protein G</fullName>
    </alternativeName>
</protein>
<dbReference type="RefSeq" id="WP_305992017.1">
    <property type="nucleotide sequence ID" value="NZ_JAVAMP010000004.1"/>
</dbReference>
<evidence type="ECO:0000256" key="14">
    <source>
        <dbReference type="ARBA" id="ARBA00048407"/>
    </source>
</evidence>
<name>A0ABT9IZB1_9BACL</name>
<dbReference type="EC" id="1.14.13.59" evidence="4"/>
<comment type="caution">
    <text evidence="15">The sequence shown here is derived from an EMBL/GenBank/DDBJ whole genome shotgun (WGS) entry which is preliminary data.</text>
</comment>
<sequence length="446" mass="51863">MIEKGVEFNGNTEVYDVVGIGFGPSNLALAIAIEESELELSSLFFETQNNFAWHENMLMENMQLQVSFLKDLVTLRNPQSYYSFLNYLKVKNRLNDFINLRDFYPTRIEYNDYFCWVAEQFSNQVQYQTKVISIEPEFLDGTSSIKYAKVVVENLKDGSINEVLAKNVIVATGGIPNTPAHINLKSNKIIHTKQFLHKLRTNFPDQNQFYHFVVVGSGQSAAEIFNYLIEHYKNAKIKSVMKQFAFKQSDDSPFVNEIFHNEITNFVYDLPVDERSSFIKNYQDTNYSVVDLDLIKEIYKKTYLQKVSGEQRFEILPFMELKTLEETELGVRGRFLNREDEYEELNADAYFLATGYKRKTPSVLNNIFTYLEKDEEGSLKVERNHRVFTKESFSPSIYLQGFNERTHGLSDTLLSTIPFRARDIIEDITNRASKTETHEGYTFAQK</sequence>
<reference evidence="15 16" key="1">
    <citation type="submission" date="2023-08" db="EMBL/GenBank/DDBJ databases">
        <authorList>
            <person name="Park J.-S."/>
        </authorList>
    </citation>
    <scope>NUCLEOTIDE SEQUENCE [LARGE SCALE GENOMIC DNA]</scope>
    <source>
        <strain evidence="15 16">2205SS18-9</strain>
    </source>
</reference>
<comment type="cofactor">
    <cofactor evidence="1">
        <name>FAD</name>
        <dbReference type="ChEBI" id="CHEBI:57692"/>
    </cofactor>
</comment>
<dbReference type="PANTHER" id="PTHR42802:SF1">
    <property type="entry name" value="L-ORNITHINE N(5)-MONOOXYGENASE"/>
    <property type="match status" value="1"/>
</dbReference>
<accession>A0ABT9IZB1</accession>
<dbReference type="SUPFAM" id="SSF51905">
    <property type="entry name" value="FAD/NAD(P)-binding domain"/>
    <property type="match status" value="1"/>
</dbReference>
<dbReference type="Proteomes" id="UP001231941">
    <property type="component" value="Unassembled WGS sequence"/>
</dbReference>
<gene>
    <name evidence="15" type="ORF">Q5Y73_11365</name>
</gene>
<dbReference type="InterPro" id="IPR036188">
    <property type="entry name" value="FAD/NAD-bd_sf"/>
</dbReference>
<evidence type="ECO:0000256" key="7">
    <source>
        <dbReference type="ARBA" id="ARBA00022827"/>
    </source>
</evidence>
<evidence type="ECO:0000256" key="3">
    <source>
        <dbReference type="ARBA" id="ARBA00007588"/>
    </source>
</evidence>
<dbReference type="GO" id="GO:0004497">
    <property type="term" value="F:monooxygenase activity"/>
    <property type="evidence" value="ECO:0007669"/>
    <property type="project" value="UniProtKB-KW"/>
</dbReference>
<dbReference type="Gene3D" id="3.50.50.60">
    <property type="entry name" value="FAD/NAD(P)-binding domain"/>
    <property type="match status" value="1"/>
</dbReference>
<dbReference type="Pfam" id="PF13434">
    <property type="entry name" value="Lys_Orn_oxgnase"/>
    <property type="match status" value="1"/>
</dbReference>
<keyword evidence="15" id="KW-0503">Monooxygenase</keyword>
<comment type="catalytic activity">
    <reaction evidence="14">
        <text>L-lysine + NADPH + O2 = N(6)-hydroxy-L-lysine + NADP(+) + H2O</text>
        <dbReference type="Rhea" id="RHEA:23228"/>
        <dbReference type="ChEBI" id="CHEBI:15377"/>
        <dbReference type="ChEBI" id="CHEBI:15379"/>
        <dbReference type="ChEBI" id="CHEBI:32551"/>
        <dbReference type="ChEBI" id="CHEBI:57783"/>
        <dbReference type="ChEBI" id="CHEBI:57820"/>
        <dbReference type="ChEBI" id="CHEBI:58349"/>
        <dbReference type="EC" id="1.14.13.59"/>
    </reaction>
</comment>
<keyword evidence="16" id="KW-1185">Reference proteome</keyword>